<evidence type="ECO:0000256" key="2">
    <source>
        <dbReference type="ARBA" id="ARBA00022840"/>
    </source>
</evidence>
<dbReference type="FunFam" id="1.10.8.60:FF:000014">
    <property type="entry name" value="DNA-binding transcriptional regulator NtrC"/>
    <property type="match status" value="1"/>
</dbReference>
<dbReference type="SMART" id="SM00382">
    <property type="entry name" value="AAA"/>
    <property type="match status" value="1"/>
</dbReference>
<protein>
    <submittedName>
        <fullName evidence="8">Sigma-54-dependent Fis family transcriptional regulator</fullName>
    </submittedName>
</protein>
<dbReference type="InterPro" id="IPR025944">
    <property type="entry name" value="Sigma_54_int_dom_CS"/>
</dbReference>
<accession>A0A7V3N4G3</accession>
<sequence>MVLLILNEFQRTIVILSETETRTVKQPEHYYHFQQILNTIRTSTISNEIIISPPLIPSNFINKSPQAVIPIDYQSKRLGVLIIACSDKCQCNLKEMEIVKLILNQAGGAIERAILEEEKIRMIQQENTEELSKTSGFFGIIGKDAKMIALYKLIREIALSNSTVLIQGESGTGKELVAKAIHSLSPRKDKPFVVINCSAYPPTLLESELFGHEKGAFTGAIRQKLGRFEQAQGGTVFLDEIGEISPSAQIKLLRILQTHKFERIGGEKTIEVDVRILAATNKDLLEEVKAGNFREDLFYRLNVIPIHLPPLRERGNDILLLAHYFLHRFALQQKKEVKEFSPEAIRALLEYSWPGNVRELENCIEYAVVLTKGNQVQVSELPIMIQKFINSSYPINDKTPFFTMAEREKDIILHTLKECNGNKKLAARRLGISRNTLYLKLKKYQITTHSSLN</sequence>
<dbReference type="InterPro" id="IPR027417">
    <property type="entry name" value="P-loop_NTPase"/>
</dbReference>
<dbReference type="PROSITE" id="PS00688">
    <property type="entry name" value="SIGMA54_INTERACT_3"/>
    <property type="match status" value="1"/>
</dbReference>
<evidence type="ECO:0000256" key="4">
    <source>
        <dbReference type="ARBA" id="ARBA00023125"/>
    </source>
</evidence>
<dbReference type="Gene3D" id="1.10.8.60">
    <property type="match status" value="1"/>
</dbReference>
<evidence type="ECO:0000259" key="7">
    <source>
        <dbReference type="PROSITE" id="PS50045"/>
    </source>
</evidence>
<proteinExistence type="predicted"/>
<dbReference type="GO" id="GO:0005524">
    <property type="term" value="F:ATP binding"/>
    <property type="evidence" value="ECO:0007669"/>
    <property type="project" value="UniProtKB-KW"/>
</dbReference>
<reference evidence="8" key="1">
    <citation type="journal article" date="2020" name="mSystems">
        <title>Genome- and Community-Level Interaction Insights into Carbon Utilization and Element Cycling Functions of Hydrothermarchaeota in Hydrothermal Sediment.</title>
        <authorList>
            <person name="Zhou Z."/>
            <person name="Liu Y."/>
            <person name="Xu W."/>
            <person name="Pan J."/>
            <person name="Luo Z.H."/>
            <person name="Li M."/>
        </authorList>
    </citation>
    <scope>NUCLEOTIDE SEQUENCE [LARGE SCALE GENOMIC DNA]</scope>
    <source>
        <strain evidence="8">SpSt-757</strain>
    </source>
</reference>
<comment type="caution">
    <text evidence="8">The sequence shown here is derived from an EMBL/GenBank/DDBJ whole genome shotgun (WGS) entry which is preliminary data.</text>
</comment>
<keyword evidence="3" id="KW-0805">Transcription regulation</keyword>
<keyword evidence="4" id="KW-0238">DNA-binding</keyword>
<dbReference type="SUPFAM" id="SSF46689">
    <property type="entry name" value="Homeodomain-like"/>
    <property type="match status" value="1"/>
</dbReference>
<dbReference type="InterPro" id="IPR002197">
    <property type="entry name" value="HTH_Fis"/>
</dbReference>
<keyword evidence="2" id="KW-0067">ATP-binding</keyword>
<dbReference type="Pfam" id="PF25601">
    <property type="entry name" value="AAA_lid_14"/>
    <property type="match status" value="1"/>
</dbReference>
<organism evidence="8">
    <name type="scientific">candidate division CPR3 bacterium</name>
    <dbReference type="NCBI Taxonomy" id="2268181"/>
    <lineage>
        <taxon>Bacteria</taxon>
        <taxon>Bacteria division CPR3</taxon>
    </lineage>
</organism>
<name>A0A7V3N4G3_UNCC3</name>
<dbReference type="InterPro" id="IPR025662">
    <property type="entry name" value="Sigma_54_int_dom_ATP-bd_1"/>
</dbReference>
<dbReference type="SUPFAM" id="SSF52540">
    <property type="entry name" value="P-loop containing nucleoside triphosphate hydrolases"/>
    <property type="match status" value="1"/>
</dbReference>
<dbReference type="PROSITE" id="PS50045">
    <property type="entry name" value="SIGMA54_INTERACT_4"/>
    <property type="match status" value="1"/>
</dbReference>
<dbReference type="GO" id="GO:0043565">
    <property type="term" value="F:sequence-specific DNA binding"/>
    <property type="evidence" value="ECO:0007669"/>
    <property type="project" value="InterPro"/>
</dbReference>
<evidence type="ECO:0000313" key="8">
    <source>
        <dbReference type="EMBL" id="HFZ08924.1"/>
    </source>
</evidence>
<dbReference type="FunFam" id="3.40.50.300:FF:000006">
    <property type="entry name" value="DNA-binding transcriptional regulator NtrC"/>
    <property type="match status" value="1"/>
</dbReference>
<dbReference type="InterPro" id="IPR003593">
    <property type="entry name" value="AAA+_ATPase"/>
</dbReference>
<dbReference type="Pfam" id="PF02954">
    <property type="entry name" value="HTH_8"/>
    <property type="match status" value="1"/>
</dbReference>
<dbReference type="PROSITE" id="PS00676">
    <property type="entry name" value="SIGMA54_INTERACT_2"/>
    <property type="match status" value="1"/>
</dbReference>
<evidence type="ECO:0000256" key="1">
    <source>
        <dbReference type="ARBA" id="ARBA00022741"/>
    </source>
</evidence>
<gene>
    <name evidence="8" type="ORF">ENV41_02185</name>
</gene>
<dbReference type="EMBL" id="DTGG01000074">
    <property type="protein sequence ID" value="HFZ08924.1"/>
    <property type="molecule type" value="Genomic_DNA"/>
</dbReference>
<dbReference type="AlphaFoldDB" id="A0A7V3N4G3"/>
<keyword evidence="1" id="KW-0547">Nucleotide-binding</keyword>
<dbReference type="Pfam" id="PF00158">
    <property type="entry name" value="Sigma54_activat"/>
    <property type="match status" value="1"/>
</dbReference>
<dbReference type="InterPro" id="IPR002078">
    <property type="entry name" value="Sigma_54_int"/>
</dbReference>
<evidence type="ECO:0000256" key="5">
    <source>
        <dbReference type="ARBA" id="ARBA00023159"/>
    </source>
</evidence>
<dbReference type="CDD" id="cd00009">
    <property type="entry name" value="AAA"/>
    <property type="match status" value="1"/>
</dbReference>
<dbReference type="GO" id="GO:0006355">
    <property type="term" value="P:regulation of DNA-templated transcription"/>
    <property type="evidence" value="ECO:0007669"/>
    <property type="project" value="InterPro"/>
</dbReference>
<keyword evidence="6" id="KW-0804">Transcription</keyword>
<evidence type="ECO:0000256" key="3">
    <source>
        <dbReference type="ARBA" id="ARBA00023015"/>
    </source>
</evidence>
<keyword evidence="5" id="KW-0010">Activator</keyword>
<dbReference type="InterPro" id="IPR009057">
    <property type="entry name" value="Homeodomain-like_sf"/>
</dbReference>
<feature type="domain" description="Sigma-54 factor interaction" evidence="7">
    <location>
        <begin position="140"/>
        <end position="369"/>
    </location>
</feature>
<dbReference type="PROSITE" id="PS00675">
    <property type="entry name" value="SIGMA54_INTERACT_1"/>
    <property type="match status" value="1"/>
</dbReference>
<dbReference type="PRINTS" id="PR01590">
    <property type="entry name" value="HTHFIS"/>
</dbReference>
<dbReference type="Gene3D" id="3.40.50.300">
    <property type="entry name" value="P-loop containing nucleotide triphosphate hydrolases"/>
    <property type="match status" value="1"/>
</dbReference>
<dbReference type="InterPro" id="IPR058031">
    <property type="entry name" value="AAA_lid_NorR"/>
</dbReference>
<dbReference type="InterPro" id="IPR025943">
    <property type="entry name" value="Sigma_54_int_dom_ATP-bd_2"/>
</dbReference>
<dbReference type="PANTHER" id="PTHR32071">
    <property type="entry name" value="TRANSCRIPTIONAL REGULATORY PROTEIN"/>
    <property type="match status" value="1"/>
</dbReference>
<evidence type="ECO:0000256" key="6">
    <source>
        <dbReference type="ARBA" id="ARBA00023163"/>
    </source>
</evidence>
<dbReference type="PANTHER" id="PTHR32071:SF117">
    <property type="entry name" value="PTS-DEPENDENT DIHYDROXYACETONE KINASE OPERON REGULATORY PROTEIN-RELATED"/>
    <property type="match status" value="1"/>
</dbReference>
<dbReference type="Gene3D" id="1.10.10.60">
    <property type="entry name" value="Homeodomain-like"/>
    <property type="match status" value="1"/>
</dbReference>